<dbReference type="Proteomes" id="UP000437131">
    <property type="component" value="Unassembled WGS sequence"/>
</dbReference>
<dbReference type="EMBL" id="WMIA01000008">
    <property type="protein sequence ID" value="MTF38930.1"/>
    <property type="molecule type" value="Genomic_DNA"/>
</dbReference>
<dbReference type="SUPFAM" id="SSF46785">
    <property type="entry name" value="Winged helix' DNA-binding domain"/>
    <property type="match status" value="1"/>
</dbReference>
<dbReference type="AlphaFoldDB" id="A0A844GSH7"/>
<evidence type="ECO:0000313" key="2">
    <source>
        <dbReference type="EMBL" id="MTF38930.1"/>
    </source>
</evidence>
<keyword evidence="1" id="KW-1133">Transmembrane helix</keyword>
<comment type="caution">
    <text evidence="2">The sequence shown here is derived from an EMBL/GenBank/DDBJ whole genome shotgun (WGS) entry which is preliminary data.</text>
</comment>
<organism evidence="2 3">
    <name type="scientific">Cyanobacterium aponinum 0216</name>
    <dbReference type="NCBI Taxonomy" id="2676140"/>
    <lineage>
        <taxon>Bacteria</taxon>
        <taxon>Bacillati</taxon>
        <taxon>Cyanobacteriota</taxon>
        <taxon>Cyanophyceae</taxon>
        <taxon>Oscillatoriophycideae</taxon>
        <taxon>Chroococcales</taxon>
        <taxon>Geminocystaceae</taxon>
        <taxon>Cyanobacterium</taxon>
    </lineage>
</organism>
<keyword evidence="1" id="KW-0472">Membrane</keyword>
<feature type="transmembrane region" description="Helical" evidence="1">
    <location>
        <begin position="21"/>
        <end position="52"/>
    </location>
</feature>
<dbReference type="RefSeq" id="WP_155083738.1">
    <property type="nucleotide sequence ID" value="NZ_WMIA01000008.1"/>
</dbReference>
<keyword evidence="1" id="KW-0812">Transmembrane</keyword>
<sequence length="169" mass="18956">MKDINNLEQIRNKANKNRWIAGVLTFFVAPVGYLYTLRYKAALISFIAYLILVGASEENETMETLLGFFAISVTVENVISINKAKNKFKELEGNTNQLTNYPSSFSGNSPDIIILKAINNRGEMTVSEIVIATELSPQIVKKTLLDLENEHLIYGYNRESDGAVVYKNV</sequence>
<dbReference type="InterPro" id="IPR036390">
    <property type="entry name" value="WH_DNA-bd_sf"/>
</dbReference>
<reference evidence="2 3" key="1">
    <citation type="submission" date="2019-11" db="EMBL/GenBank/DDBJ databases">
        <title>Isolation of a new High Light Tolerant Cyanobacteria.</title>
        <authorList>
            <person name="Dobson Z."/>
            <person name="Vaughn N."/>
            <person name="Vaughn M."/>
            <person name="Fromme P."/>
            <person name="Mazor Y."/>
        </authorList>
    </citation>
    <scope>NUCLEOTIDE SEQUENCE [LARGE SCALE GENOMIC DNA]</scope>
    <source>
        <strain evidence="2 3">0216</strain>
    </source>
</reference>
<accession>A0A844GSH7</accession>
<protein>
    <submittedName>
        <fullName evidence="2">Uncharacterized protein</fullName>
    </submittedName>
</protein>
<evidence type="ECO:0000256" key="1">
    <source>
        <dbReference type="SAM" id="Phobius"/>
    </source>
</evidence>
<name>A0A844GSH7_9CHRO</name>
<gene>
    <name evidence="2" type="ORF">GGC33_08310</name>
</gene>
<evidence type="ECO:0000313" key="3">
    <source>
        <dbReference type="Proteomes" id="UP000437131"/>
    </source>
</evidence>
<proteinExistence type="predicted"/>